<name>A0A6G0Y6U9_APHCR</name>
<feature type="compositionally biased region" description="Polar residues" evidence="1">
    <location>
        <begin position="1"/>
        <end position="10"/>
    </location>
</feature>
<dbReference type="AlphaFoldDB" id="A0A6G0Y6U9"/>
<evidence type="ECO:0000256" key="1">
    <source>
        <dbReference type="SAM" id="MobiDB-lite"/>
    </source>
</evidence>
<dbReference type="Proteomes" id="UP000478052">
    <property type="component" value="Unassembled WGS sequence"/>
</dbReference>
<feature type="region of interest" description="Disordered" evidence="1">
    <location>
        <begin position="1"/>
        <end position="23"/>
    </location>
</feature>
<gene>
    <name evidence="2" type="ORF">FWK35_00013845</name>
</gene>
<dbReference type="EMBL" id="VUJU01005840">
    <property type="protein sequence ID" value="KAF0750103.1"/>
    <property type="molecule type" value="Genomic_DNA"/>
</dbReference>
<reference evidence="2 3" key="1">
    <citation type="submission" date="2019-08" db="EMBL/GenBank/DDBJ databases">
        <title>Whole genome of Aphis craccivora.</title>
        <authorList>
            <person name="Voronova N.V."/>
            <person name="Shulinski R.S."/>
            <person name="Bandarenka Y.V."/>
            <person name="Zhorov D.G."/>
            <person name="Warner D."/>
        </authorList>
    </citation>
    <scope>NUCLEOTIDE SEQUENCE [LARGE SCALE GENOMIC DNA]</scope>
    <source>
        <strain evidence="2">180601</strain>
        <tissue evidence="2">Whole Body</tissue>
    </source>
</reference>
<organism evidence="2 3">
    <name type="scientific">Aphis craccivora</name>
    <name type="common">Cowpea aphid</name>
    <dbReference type="NCBI Taxonomy" id="307492"/>
    <lineage>
        <taxon>Eukaryota</taxon>
        <taxon>Metazoa</taxon>
        <taxon>Ecdysozoa</taxon>
        <taxon>Arthropoda</taxon>
        <taxon>Hexapoda</taxon>
        <taxon>Insecta</taxon>
        <taxon>Pterygota</taxon>
        <taxon>Neoptera</taxon>
        <taxon>Paraneoptera</taxon>
        <taxon>Hemiptera</taxon>
        <taxon>Sternorrhyncha</taxon>
        <taxon>Aphidomorpha</taxon>
        <taxon>Aphidoidea</taxon>
        <taxon>Aphididae</taxon>
        <taxon>Aphidini</taxon>
        <taxon>Aphis</taxon>
        <taxon>Aphis</taxon>
    </lineage>
</organism>
<protein>
    <submittedName>
        <fullName evidence="2">Zinc finger MYM-type protein 1-like isoform X1</fullName>
    </submittedName>
</protein>
<evidence type="ECO:0000313" key="2">
    <source>
        <dbReference type="EMBL" id="KAF0750103.1"/>
    </source>
</evidence>
<comment type="caution">
    <text evidence="2">The sequence shown here is derived from an EMBL/GenBank/DDBJ whole genome shotgun (WGS) entry which is preliminary data.</text>
</comment>
<proteinExistence type="predicted"/>
<feature type="compositionally biased region" description="Basic and acidic residues" evidence="1">
    <location>
        <begin position="11"/>
        <end position="23"/>
    </location>
</feature>
<keyword evidence="3" id="KW-1185">Reference proteome</keyword>
<sequence>MSSYFTSTSDNSKHFIPDQPKQVEKEQPVILEPLLIEPSKESNTIVTSNSSNYTDIVQVV</sequence>
<accession>A0A6G0Y6U9</accession>
<evidence type="ECO:0000313" key="3">
    <source>
        <dbReference type="Proteomes" id="UP000478052"/>
    </source>
</evidence>